<sequence length="67" mass="7550">MKPESTGVIHAAELYTVNQLKARLGLTESAWRTLRRLGLPVIRVGKRAFASGRQVIEFMERRIPDAS</sequence>
<name>A0A518DSI3_9BACT</name>
<gene>
    <name evidence="1" type="ORF">Pla8534_26130</name>
</gene>
<accession>A0A518DSI3</accession>
<dbReference type="EMBL" id="CP036433">
    <property type="protein sequence ID" value="QDU94806.1"/>
    <property type="molecule type" value="Genomic_DNA"/>
</dbReference>
<evidence type="ECO:0000313" key="2">
    <source>
        <dbReference type="Proteomes" id="UP000317648"/>
    </source>
</evidence>
<evidence type="ECO:0008006" key="3">
    <source>
        <dbReference type="Google" id="ProtNLM"/>
    </source>
</evidence>
<dbReference type="RefSeq" id="WP_145053523.1">
    <property type="nucleotide sequence ID" value="NZ_CP036433.1"/>
</dbReference>
<keyword evidence="2" id="KW-1185">Reference proteome</keyword>
<organism evidence="1 2">
    <name type="scientific">Lignipirellula cremea</name>
    <dbReference type="NCBI Taxonomy" id="2528010"/>
    <lineage>
        <taxon>Bacteria</taxon>
        <taxon>Pseudomonadati</taxon>
        <taxon>Planctomycetota</taxon>
        <taxon>Planctomycetia</taxon>
        <taxon>Pirellulales</taxon>
        <taxon>Pirellulaceae</taxon>
        <taxon>Lignipirellula</taxon>
    </lineage>
</organism>
<protein>
    <recommendedName>
        <fullName evidence="3">Helix-turn-helix domain protein</fullName>
    </recommendedName>
</protein>
<proteinExistence type="predicted"/>
<dbReference type="KEGG" id="lcre:Pla8534_26130"/>
<dbReference type="Proteomes" id="UP000317648">
    <property type="component" value="Chromosome"/>
</dbReference>
<dbReference type="OrthoDB" id="292183at2"/>
<dbReference type="AlphaFoldDB" id="A0A518DSI3"/>
<reference evidence="1 2" key="1">
    <citation type="submission" date="2019-02" db="EMBL/GenBank/DDBJ databases">
        <title>Deep-cultivation of Planctomycetes and their phenomic and genomic characterization uncovers novel biology.</title>
        <authorList>
            <person name="Wiegand S."/>
            <person name="Jogler M."/>
            <person name="Boedeker C."/>
            <person name="Pinto D."/>
            <person name="Vollmers J."/>
            <person name="Rivas-Marin E."/>
            <person name="Kohn T."/>
            <person name="Peeters S.H."/>
            <person name="Heuer A."/>
            <person name="Rast P."/>
            <person name="Oberbeckmann S."/>
            <person name="Bunk B."/>
            <person name="Jeske O."/>
            <person name="Meyerdierks A."/>
            <person name="Storesund J.E."/>
            <person name="Kallscheuer N."/>
            <person name="Luecker S."/>
            <person name="Lage O.M."/>
            <person name="Pohl T."/>
            <person name="Merkel B.J."/>
            <person name="Hornburger P."/>
            <person name="Mueller R.-W."/>
            <person name="Bruemmer F."/>
            <person name="Labrenz M."/>
            <person name="Spormann A.M."/>
            <person name="Op den Camp H."/>
            <person name="Overmann J."/>
            <person name="Amann R."/>
            <person name="Jetten M.S.M."/>
            <person name="Mascher T."/>
            <person name="Medema M.H."/>
            <person name="Devos D.P."/>
            <person name="Kaster A.-K."/>
            <person name="Ovreas L."/>
            <person name="Rohde M."/>
            <person name="Galperin M.Y."/>
            <person name="Jogler C."/>
        </authorList>
    </citation>
    <scope>NUCLEOTIDE SEQUENCE [LARGE SCALE GENOMIC DNA]</scope>
    <source>
        <strain evidence="1 2">Pla85_3_4</strain>
    </source>
</reference>
<evidence type="ECO:0000313" key="1">
    <source>
        <dbReference type="EMBL" id="QDU94806.1"/>
    </source>
</evidence>